<dbReference type="SUPFAM" id="SSF52518">
    <property type="entry name" value="Thiamin diphosphate-binding fold (THDP-binding)"/>
    <property type="match status" value="1"/>
</dbReference>
<dbReference type="EMBL" id="JAMYXC010000323">
    <property type="protein sequence ID" value="MCP1170670.1"/>
    <property type="molecule type" value="Genomic_DNA"/>
</dbReference>
<organism evidence="3 4">
    <name type="scientific">Limimaricola litoreus</name>
    <dbReference type="NCBI Taxonomy" id="2955316"/>
    <lineage>
        <taxon>Bacteria</taxon>
        <taxon>Pseudomonadati</taxon>
        <taxon>Pseudomonadota</taxon>
        <taxon>Alphaproteobacteria</taxon>
        <taxon>Rhodobacterales</taxon>
        <taxon>Paracoccaceae</taxon>
        <taxon>Limimaricola</taxon>
    </lineage>
</organism>
<comment type="similarity">
    <text evidence="1">Belongs to the TPP enzyme family.</text>
</comment>
<dbReference type="AlphaFoldDB" id="A0A9X2JRP9"/>
<gene>
    <name evidence="3" type="ORF">NHG85_19380</name>
</gene>
<comment type="caution">
    <text evidence="3">The sequence shown here is derived from an EMBL/GenBank/DDBJ whole genome shotgun (WGS) entry which is preliminary data.</text>
</comment>
<dbReference type="GO" id="GO:0009099">
    <property type="term" value="P:L-valine biosynthetic process"/>
    <property type="evidence" value="ECO:0007669"/>
    <property type="project" value="TreeGrafter"/>
</dbReference>
<dbReference type="GO" id="GO:0005948">
    <property type="term" value="C:acetolactate synthase complex"/>
    <property type="evidence" value="ECO:0007669"/>
    <property type="project" value="TreeGrafter"/>
</dbReference>
<feature type="domain" description="Thiamine pyrophosphate enzyme TPP-binding" evidence="2">
    <location>
        <begin position="31"/>
        <end position="177"/>
    </location>
</feature>
<evidence type="ECO:0000259" key="2">
    <source>
        <dbReference type="Pfam" id="PF02775"/>
    </source>
</evidence>
<dbReference type="GO" id="GO:0030976">
    <property type="term" value="F:thiamine pyrophosphate binding"/>
    <property type="evidence" value="ECO:0007669"/>
    <property type="project" value="InterPro"/>
</dbReference>
<evidence type="ECO:0000313" key="3">
    <source>
        <dbReference type="EMBL" id="MCP1170670.1"/>
    </source>
</evidence>
<protein>
    <submittedName>
        <fullName evidence="3">Thiamine pyrophosphate-dependent enzyme</fullName>
    </submittedName>
</protein>
<dbReference type="InterPro" id="IPR029061">
    <property type="entry name" value="THDP-binding"/>
</dbReference>
<dbReference type="PANTHER" id="PTHR18968:SF164">
    <property type="entry name" value="PYRUVATE DECARBOXYLASE"/>
    <property type="match status" value="1"/>
</dbReference>
<dbReference type="InterPro" id="IPR011766">
    <property type="entry name" value="TPP_enzyme_TPP-bd"/>
</dbReference>
<dbReference type="Pfam" id="PF02775">
    <property type="entry name" value="TPP_enzyme_C"/>
    <property type="match status" value="1"/>
</dbReference>
<reference evidence="3" key="1">
    <citation type="submission" date="2022-06" db="EMBL/GenBank/DDBJ databases">
        <title>Limimaricola sediminis sp. nov., isolated from an intertidal sediment.</title>
        <authorList>
            <person name="Shao X."/>
        </authorList>
    </citation>
    <scope>NUCLEOTIDE SEQUENCE</scope>
    <source>
        <strain evidence="3">ASW11-118</strain>
    </source>
</reference>
<accession>A0A9X2JRP9</accession>
<dbReference type="GO" id="GO:0003984">
    <property type="term" value="F:acetolactate synthase activity"/>
    <property type="evidence" value="ECO:0007669"/>
    <property type="project" value="TreeGrafter"/>
</dbReference>
<dbReference type="Gene3D" id="3.40.50.970">
    <property type="match status" value="1"/>
</dbReference>
<sequence>QVARALSDALDGIESRVFSELGVPLGPLERRDHGSWFQEPHSGGLGWCFPAALGAQLADPERLCVATMGDGSYMFSNPTACHQIAEALELPLLILVLNNEEWGAVRASVTGLYPDGHASRANEMPLTALKPSPDFRRTAEASRAHARRVETASELPGALEEALRVVREERRCALLDIKILPD</sequence>
<evidence type="ECO:0000313" key="4">
    <source>
        <dbReference type="Proteomes" id="UP001139477"/>
    </source>
</evidence>
<keyword evidence="4" id="KW-1185">Reference proteome</keyword>
<dbReference type="Proteomes" id="UP001139477">
    <property type="component" value="Unassembled WGS sequence"/>
</dbReference>
<feature type="non-terminal residue" evidence="3">
    <location>
        <position position="1"/>
    </location>
</feature>
<dbReference type="GO" id="GO:0009097">
    <property type="term" value="P:isoleucine biosynthetic process"/>
    <property type="evidence" value="ECO:0007669"/>
    <property type="project" value="TreeGrafter"/>
</dbReference>
<name>A0A9X2JRP9_9RHOB</name>
<dbReference type="GO" id="GO:0050660">
    <property type="term" value="F:flavin adenine dinucleotide binding"/>
    <property type="evidence" value="ECO:0007669"/>
    <property type="project" value="TreeGrafter"/>
</dbReference>
<dbReference type="RefSeq" id="WP_253335388.1">
    <property type="nucleotide sequence ID" value="NZ_JAMYXC010000323.1"/>
</dbReference>
<proteinExistence type="inferred from homology"/>
<dbReference type="CDD" id="cd02002">
    <property type="entry name" value="TPP_BFDC"/>
    <property type="match status" value="1"/>
</dbReference>
<dbReference type="InterPro" id="IPR045229">
    <property type="entry name" value="TPP_enz"/>
</dbReference>
<dbReference type="PANTHER" id="PTHR18968">
    <property type="entry name" value="THIAMINE PYROPHOSPHATE ENZYMES"/>
    <property type="match status" value="1"/>
</dbReference>
<evidence type="ECO:0000256" key="1">
    <source>
        <dbReference type="ARBA" id="ARBA00007812"/>
    </source>
</evidence>